<proteinExistence type="predicted"/>
<organism evidence="1 2">
    <name type="scientific">Daphnia magna</name>
    <dbReference type="NCBI Taxonomy" id="35525"/>
    <lineage>
        <taxon>Eukaryota</taxon>
        <taxon>Metazoa</taxon>
        <taxon>Ecdysozoa</taxon>
        <taxon>Arthropoda</taxon>
        <taxon>Crustacea</taxon>
        <taxon>Branchiopoda</taxon>
        <taxon>Diplostraca</taxon>
        <taxon>Cladocera</taxon>
        <taxon>Anomopoda</taxon>
        <taxon>Daphniidae</taxon>
        <taxon>Daphnia</taxon>
    </lineage>
</organism>
<keyword evidence="2" id="KW-1185">Reference proteome</keyword>
<name>A0A164U9U5_9CRUS</name>
<evidence type="ECO:0000313" key="2">
    <source>
        <dbReference type="Proteomes" id="UP000076858"/>
    </source>
</evidence>
<reference evidence="1 2" key="1">
    <citation type="submission" date="2016-03" db="EMBL/GenBank/DDBJ databases">
        <title>EvidentialGene: Evidence-directed Construction of Genes on Genomes.</title>
        <authorList>
            <person name="Gilbert D.G."/>
            <person name="Choi J.-H."/>
            <person name="Mockaitis K."/>
            <person name="Colbourne J."/>
            <person name="Pfrender M."/>
        </authorList>
    </citation>
    <scope>NUCLEOTIDE SEQUENCE [LARGE SCALE GENOMIC DNA]</scope>
    <source>
        <strain evidence="1 2">Xinb3</strain>
        <tissue evidence="1">Complete organism</tissue>
    </source>
</reference>
<evidence type="ECO:0000313" key="1">
    <source>
        <dbReference type="EMBL" id="KZS11170.1"/>
    </source>
</evidence>
<gene>
    <name evidence="1" type="ORF">APZ42_023935</name>
</gene>
<sequence length="82" mass="9532">MRADGRGCFVNQSTKFCLIAQTSFLKANHSKRKGRASANRSAREPKSFCYICINRYITQCGLIRFPLKINYNLYYLIRRTTS</sequence>
<dbReference type="Proteomes" id="UP000076858">
    <property type="component" value="Unassembled WGS sequence"/>
</dbReference>
<comment type="caution">
    <text evidence="1">The sequence shown here is derived from an EMBL/GenBank/DDBJ whole genome shotgun (WGS) entry which is preliminary data.</text>
</comment>
<dbReference type="AlphaFoldDB" id="A0A164U9U5"/>
<protein>
    <submittedName>
        <fullName evidence="1">Uncharacterized protein</fullName>
    </submittedName>
</protein>
<accession>A0A164U9U5</accession>
<dbReference type="EMBL" id="LRGB01001581">
    <property type="protein sequence ID" value="KZS11170.1"/>
    <property type="molecule type" value="Genomic_DNA"/>
</dbReference>